<name>A0A8H7CD86_9AGAR</name>
<gene>
    <name evidence="2" type="ORF">MVEN_02399400</name>
</gene>
<sequence length="183" mass="19975">MTTLVFEKNSMLNTTILCNSSPSPAYTVSTRWPTSPTNIRAANTDELVGRINPRTFMPDTIMLPHAYGGEELRVSKWLKREKLGDGSPASVLSLGEERRFLVVHKEYGLALLAADTKTILAHWRPETSSSRLALIISHGLEKFETEILVAFLFEEGRLRSGKGNNSGGVASAISGALMGESVL</sequence>
<dbReference type="OrthoDB" id="3256331at2759"/>
<keyword evidence="3" id="KW-1185">Reference proteome</keyword>
<evidence type="ECO:0000259" key="1">
    <source>
        <dbReference type="Pfam" id="PF20236"/>
    </source>
</evidence>
<feature type="domain" description="DUF6593" evidence="1">
    <location>
        <begin position="9"/>
        <end position="159"/>
    </location>
</feature>
<comment type="caution">
    <text evidence="2">The sequence shown here is derived from an EMBL/GenBank/DDBJ whole genome shotgun (WGS) entry which is preliminary data.</text>
</comment>
<dbReference type="Proteomes" id="UP000620124">
    <property type="component" value="Unassembled WGS sequence"/>
</dbReference>
<accession>A0A8H7CD86</accession>
<evidence type="ECO:0000313" key="3">
    <source>
        <dbReference type="Proteomes" id="UP000620124"/>
    </source>
</evidence>
<dbReference type="EMBL" id="JACAZI010000031">
    <property type="protein sequence ID" value="KAF7332935.1"/>
    <property type="molecule type" value="Genomic_DNA"/>
</dbReference>
<dbReference type="AlphaFoldDB" id="A0A8H7CD86"/>
<evidence type="ECO:0000313" key="2">
    <source>
        <dbReference type="EMBL" id="KAF7332935.1"/>
    </source>
</evidence>
<proteinExistence type="predicted"/>
<organism evidence="2 3">
    <name type="scientific">Mycena venus</name>
    <dbReference type="NCBI Taxonomy" id="2733690"/>
    <lineage>
        <taxon>Eukaryota</taxon>
        <taxon>Fungi</taxon>
        <taxon>Dikarya</taxon>
        <taxon>Basidiomycota</taxon>
        <taxon>Agaricomycotina</taxon>
        <taxon>Agaricomycetes</taxon>
        <taxon>Agaricomycetidae</taxon>
        <taxon>Agaricales</taxon>
        <taxon>Marasmiineae</taxon>
        <taxon>Mycenaceae</taxon>
        <taxon>Mycena</taxon>
    </lineage>
</organism>
<protein>
    <submittedName>
        <fullName evidence="2">Peptide methionine sulfoxide reductase</fullName>
    </submittedName>
</protein>
<dbReference type="InterPro" id="IPR046528">
    <property type="entry name" value="DUF6593"/>
</dbReference>
<reference evidence="2" key="1">
    <citation type="submission" date="2020-05" db="EMBL/GenBank/DDBJ databases">
        <title>Mycena genomes resolve the evolution of fungal bioluminescence.</title>
        <authorList>
            <person name="Tsai I.J."/>
        </authorList>
    </citation>
    <scope>NUCLEOTIDE SEQUENCE</scope>
    <source>
        <strain evidence="2">CCC161011</strain>
    </source>
</reference>
<dbReference type="Pfam" id="PF20236">
    <property type="entry name" value="DUF6593"/>
    <property type="match status" value="1"/>
</dbReference>